<feature type="transmembrane region" description="Helical" evidence="4">
    <location>
        <begin position="12"/>
        <end position="35"/>
    </location>
</feature>
<sequence length="260" mass="29894">MAGEQRSLISRAMTLVVVAVCFSVVRTSTILLVPFPSYSHVNPLVTMAEMLTEKGHTVHMLLPSLYGHMANLKSTTRVKVIEYQVKAWEWNAAMHAGKIDAAMDYFDYVTQTTQLADIKAKYNGYYLLCKELLSSKILDRQLRRGMTFDLGIVDSHPLTRCHYALMYKYGIPYVSYSQIYDPWLSWSPAMPSYVPIFLTELTDEMSFWQRVVNVWTVLYWYLGNNLPADDQQFVAEYVPDKSPISARDLAIQSRLWLSDT</sequence>
<comment type="similarity">
    <text evidence="1">Belongs to the UDP-glycosyltransferase family.</text>
</comment>
<dbReference type="AlphaFoldDB" id="A0AAD9N0X4"/>
<evidence type="ECO:0000256" key="3">
    <source>
        <dbReference type="ARBA" id="ARBA00022679"/>
    </source>
</evidence>
<dbReference type="PANTHER" id="PTHR48043:SF145">
    <property type="entry name" value="FI06409P-RELATED"/>
    <property type="match status" value="1"/>
</dbReference>
<keyword evidence="4" id="KW-0812">Transmembrane</keyword>
<keyword evidence="3" id="KW-0808">Transferase</keyword>
<evidence type="ECO:0000256" key="4">
    <source>
        <dbReference type="SAM" id="Phobius"/>
    </source>
</evidence>
<gene>
    <name evidence="5" type="ORF">LSH36_308g02020</name>
</gene>
<dbReference type="SUPFAM" id="SSF53756">
    <property type="entry name" value="UDP-Glycosyltransferase/glycogen phosphorylase"/>
    <property type="match status" value="1"/>
</dbReference>
<protein>
    <submittedName>
        <fullName evidence="5">Uncharacterized protein</fullName>
    </submittedName>
</protein>
<evidence type="ECO:0000313" key="6">
    <source>
        <dbReference type="Proteomes" id="UP001208570"/>
    </source>
</evidence>
<accession>A0AAD9N0X4</accession>
<keyword evidence="6" id="KW-1185">Reference proteome</keyword>
<reference evidence="5" key="1">
    <citation type="journal article" date="2023" name="Mol. Biol. Evol.">
        <title>Third-Generation Sequencing Reveals the Adaptive Role of the Epigenome in Three Deep-Sea Polychaetes.</title>
        <authorList>
            <person name="Perez M."/>
            <person name="Aroh O."/>
            <person name="Sun Y."/>
            <person name="Lan Y."/>
            <person name="Juniper S.K."/>
            <person name="Young C.R."/>
            <person name="Angers B."/>
            <person name="Qian P.Y."/>
        </authorList>
    </citation>
    <scope>NUCLEOTIDE SEQUENCE</scope>
    <source>
        <strain evidence="5">P08H-3</strain>
    </source>
</reference>
<dbReference type="Pfam" id="PF00201">
    <property type="entry name" value="UDPGT"/>
    <property type="match status" value="1"/>
</dbReference>
<evidence type="ECO:0000256" key="2">
    <source>
        <dbReference type="ARBA" id="ARBA00022676"/>
    </source>
</evidence>
<dbReference type="Gene3D" id="3.40.50.2000">
    <property type="entry name" value="Glycogen Phosphorylase B"/>
    <property type="match status" value="1"/>
</dbReference>
<dbReference type="Proteomes" id="UP001208570">
    <property type="component" value="Unassembled WGS sequence"/>
</dbReference>
<dbReference type="EMBL" id="JAODUP010000308">
    <property type="protein sequence ID" value="KAK2153082.1"/>
    <property type="molecule type" value="Genomic_DNA"/>
</dbReference>
<dbReference type="InterPro" id="IPR002213">
    <property type="entry name" value="UDP_glucos_trans"/>
</dbReference>
<proteinExistence type="inferred from homology"/>
<organism evidence="5 6">
    <name type="scientific">Paralvinella palmiformis</name>
    <dbReference type="NCBI Taxonomy" id="53620"/>
    <lineage>
        <taxon>Eukaryota</taxon>
        <taxon>Metazoa</taxon>
        <taxon>Spiralia</taxon>
        <taxon>Lophotrochozoa</taxon>
        <taxon>Annelida</taxon>
        <taxon>Polychaeta</taxon>
        <taxon>Sedentaria</taxon>
        <taxon>Canalipalpata</taxon>
        <taxon>Terebellida</taxon>
        <taxon>Terebelliformia</taxon>
        <taxon>Alvinellidae</taxon>
        <taxon>Paralvinella</taxon>
    </lineage>
</organism>
<dbReference type="PANTHER" id="PTHR48043">
    <property type="entry name" value="EG:EG0003.4 PROTEIN-RELATED"/>
    <property type="match status" value="1"/>
</dbReference>
<keyword evidence="4" id="KW-0472">Membrane</keyword>
<evidence type="ECO:0000256" key="1">
    <source>
        <dbReference type="ARBA" id="ARBA00009995"/>
    </source>
</evidence>
<dbReference type="InterPro" id="IPR050271">
    <property type="entry name" value="UDP-glycosyltransferase"/>
</dbReference>
<keyword evidence="2" id="KW-0328">Glycosyltransferase</keyword>
<keyword evidence="4" id="KW-1133">Transmembrane helix</keyword>
<evidence type="ECO:0000313" key="5">
    <source>
        <dbReference type="EMBL" id="KAK2153082.1"/>
    </source>
</evidence>
<name>A0AAD9N0X4_9ANNE</name>
<comment type="caution">
    <text evidence="5">The sequence shown here is derived from an EMBL/GenBank/DDBJ whole genome shotgun (WGS) entry which is preliminary data.</text>
</comment>
<dbReference type="GO" id="GO:0008194">
    <property type="term" value="F:UDP-glycosyltransferase activity"/>
    <property type="evidence" value="ECO:0007669"/>
    <property type="project" value="InterPro"/>
</dbReference>